<protein>
    <submittedName>
        <fullName evidence="1">Uncharacterized protein</fullName>
    </submittedName>
</protein>
<keyword evidence="2" id="KW-1185">Reference proteome</keyword>
<dbReference type="EMBL" id="JAYMYQ010000004">
    <property type="protein sequence ID" value="KAK7340774.1"/>
    <property type="molecule type" value="Genomic_DNA"/>
</dbReference>
<dbReference type="Proteomes" id="UP001367508">
    <property type="component" value="Unassembled WGS sequence"/>
</dbReference>
<evidence type="ECO:0000313" key="1">
    <source>
        <dbReference type="EMBL" id="KAK7340774.1"/>
    </source>
</evidence>
<evidence type="ECO:0000313" key="2">
    <source>
        <dbReference type="Proteomes" id="UP001367508"/>
    </source>
</evidence>
<reference evidence="1 2" key="1">
    <citation type="submission" date="2024-01" db="EMBL/GenBank/DDBJ databases">
        <title>The genomes of 5 underutilized Papilionoideae crops provide insights into root nodulation and disease resistanc.</title>
        <authorList>
            <person name="Jiang F."/>
        </authorList>
    </citation>
    <scope>NUCLEOTIDE SEQUENCE [LARGE SCALE GENOMIC DNA]</scope>
    <source>
        <strain evidence="1">LVBAO_FW01</strain>
        <tissue evidence="1">Leaves</tissue>
    </source>
</reference>
<sequence length="79" mass="9196">MKLVRVSIHPYLFENFESDSSSLCAMCHHNEFRVHFSEHAIAKSEAVYYPCPPSSFVIPTSHDSRSAKSHITDFLLYYW</sequence>
<accession>A0AAN9QM57</accession>
<proteinExistence type="predicted"/>
<organism evidence="1 2">
    <name type="scientific">Canavalia gladiata</name>
    <name type="common">Sword bean</name>
    <name type="synonym">Dolichos gladiatus</name>
    <dbReference type="NCBI Taxonomy" id="3824"/>
    <lineage>
        <taxon>Eukaryota</taxon>
        <taxon>Viridiplantae</taxon>
        <taxon>Streptophyta</taxon>
        <taxon>Embryophyta</taxon>
        <taxon>Tracheophyta</taxon>
        <taxon>Spermatophyta</taxon>
        <taxon>Magnoliopsida</taxon>
        <taxon>eudicotyledons</taxon>
        <taxon>Gunneridae</taxon>
        <taxon>Pentapetalae</taxon>
        <taxon>rosids</taxon>
        <taxon>fabids</taxon>
        <taxon>Fabales</taxon>
        <taxon>Fabaceae</taxon>
        <taxon>Papilionoideae</taxon>
        <taxon>50 kb inversion clade</taxon>
        <taxon>NPAAA clade</taxon>
        <taxon>indigoferoid/millettioid clade</taxon>
        <taxon>Phaseoleae</taxon>
        <taxon>Canavalia</taxon>
    </lineage>
</organism>
<comment type="caution">
    <text evidence="1">The sequence shown here is derived from an EMBL/GenBank/DDBJ whole genome shotgun (WGS) entry which is preliminary data.</text>
</comment>
<name>A0AAN9QM57_CANGL</name>
<gene>
    <name evidence="1" type="ORF">VNO77_21487</name>
</gene>
<dbReference type="AlphaFoldDB" id="A0AAN9QM57"/>